<feature type="domain" description="Rhodanese" evidence="1">
    <location>
        <begin position="17"/>
        <end position="105"/>
    </location>
</feature>
<accession>A0A5C7EVI6</accession>
<dbReference type="SUPFAM" id="SSF52821">
    <property type="entry name" value="Rhodanese/Cell cycle control phosphatase"/>
    <property type="match status" value="1"/>
</dbReference>
<evidence type="ECO:0000313" key="3">
    <source>
        <dbReference type="Proteomes" id="UP000321201"/>
    </source>
</evidence>
<dbReference type="Gene3D" id="3.40.250.10">
    <property type="entry name" value="Rhodanese-like domain"/>
    <property type="match status" value="1"/>
</dbReference>
<reference evidence="2 3" key="1">
    <citation type="submission" date="2019-08" db="EMBL/GenBank/DDBJ databases">
        <title>Pelomicrobium methylotrophicum gen. nov., sp. nov. a moderately thermophilic, facultatively anaerobic, lithoautotrophic and methylotrophic bacterium isolated from a terrestrial mud volcano.</title>
        <authorList>
            <person name="Slobodkina G.B."/>
            <person name="Merkel A.Y."/>
            <person name="Slobodkin A.I."/>
        </authorList>
    </citation>
    <scope>NUCLEOTIDE SEQUENCE [LARGE SCALE GENOMIC DNA]</scope>
    <source>
        <strain evidence="2 3">SM250</strain>
    </source>
</reference>
<dbReference type="AlphaFoldDB" id="A0A5C7EVI6"/>
<evidence type="ECO:0000313" key="2">
    <source>
        <dbReference type="EMBL" id="TXF12115.1"/>
    </source>
</evidence>
<comment type="caution">
    <text evidence="2">The sequence shown here is derived from an EMBL/GenBank/DDBJ whole genome shotgun (WGS) entry which is preliminary data.</text>
</comment>
<organism evidence="2 3">
    <name type="scientific">Pelomicrobium methylotrophicum</name>
    <dbReference type="NCBI Taxonomy" id="2602750"/>
    <lineage>
        <taxon>Bacteria</taxon>
        <taxon>Pseudomonadati</taxon>
        <taxon>Pseudomonadota</taxon>
        <taxon>Hydrogenophilia</taxon>
        <taxon>Hydrogenophilia incertae sedis</taxon>
        <taxon>Pelomicrobium</taxon>
    </lineage>
</organism>
<dbReference type="InterPro" id="IPR036873">
    <property type="entry name" value="Rhodanese-like_dom_sf"/>
</dbReference>
<dbReference type="Pfam" id="PF00581">
    <property type="entry name" value="Rhodanese"/>
    <property type="match status" value="1"/>
</dbReference>
<dbReference type="OrthoDB" id="9811849at2"/>
<dbReference type="PANTHER" id="PTHR43031:SF17">
    <property type="entry name" value="SULFURTRANSFERASE YTWF-RELATED"/>
    <property type="match status" value="1"/>
</dbReference>
<dbReference type="RefSeq" id="WP_147799607.1">
    <property type="nucleotide sequence ID" value="NZ_VPFL01000008.1"/>
</dbReference>
<gene>
    <name evidence="2" type="ORF">FR698_07675</name>
</gene>
<dbReference type="PANTHER" id="PTHR43031">
    <property type="entry name" value="FAD-DEPENDENT OXIDOREDUCTASE"/>
    <property type="match status" value="1"/>
</dbReference>
<dbReference type="EMBL" id="VPFL01000008">
    <property type="protein sequence ID" value="TXF12115.1"/>
    <property type="molecule type" value="Genomic_DNA"/>
</dbReference>
<protein>
    <submittedName>
        <fullName evidence="2">Rhodanese-like domain-containing protein</fullName>
    </submittedName>
</protein>
<dbReference type="InterPro" id="IPR050229">
    <property type="entry name" value="GlpE_sulfurtransferase"/>
</dbReference>
<dbReference type="PROSITE" id="PS50206">
    <property type="entry name" value="RHODANESE_3"/>
    <property type="match status" value="1"/>
</dbReference>
<dbReference type="InParanoid" id="A0A5C7EVI6"/>
<dbReference type="InterPro" id="IPR001763">
    <property type="entry name" value="Rhodanese-like_dom"/>
</dbReference>
<dbReference type="Proteomes" id="UP000321201">
    <property type="component" value="Unassembled WGS sequence"/>
</dbReference>
<name>A0A5C7EVI6_9PROT</name>
<dbReference type="SMART" id="SM00450">
    <property type="entry name" value="RHOD"/>
    <property type="match status" value="1"/>
</dbReference>
<dbReference type="CDD" id="cd00158">
    <property type="entry name" value="RHOD"/>
    <property type="match status" value="1"/>
</dbReference>
<evidence type="ECO:0000259" key="1">
    <source>
        <dbReference type="PROSITE" id="PS50206"/>
    </source>
</evidence>
<proteinExistence type="predicted"/>
<sequence>MSAIQHIGSDELAAMVVRGRVQLLDVRTDVEVARGMIEGARHVPLHLLPQRIGELDPGAVTVVYCQSGVRSIQACAYLAAHGFASSYNLKGGIVEWLRSGRTVTVPA</sequence>
<keyword evidence="3" id="KW-1185">Reference proteome</keyword>